<dbReference type="Pfam" id="PF12894">
    <property type="entry name" value="ANAPC4_WD40"/>
    <property type="match status" value="1"/>
</dbReference>
<dbReference type="PROSITE" id="PS00675">
    <property type="entry name" value="SIGMA54_INTERACT_1"/>
    <property type="match status" value="1"/>
</dbReference>
<dbReference type="GO" id="GO:0005634">
    <property type="term" value="C:nucleus"/>
    <property type="evidence" value="ECO:0007669"/>
    <property type="project" value="TreeGrafter"/>
</dbReference>
<dbReference type="InterPro" id="IPR001646">
    <property type="entry name" value="5peptide_repeat"/>
</dbReference>
<dbReference type="Gene3D" id="2.160.20.80">
    <property type="entry name" value="E3 ubiquitin-protein ligase SopA"/>
    <property type="match status" value="1"/>
</dbReference>
<keyword evidence="8" id="KW-1185">Reference proteome</keyword>
<dbReference type="SMART" id="SM00320">
    <property type="entry name" value="WD40"/>
    <property type="match status" value="15"/>
</dbReference>
<sequence>MPWYPFSRSSVGITLEDALAIANEHLENARNAQDANNPTKALYLCRSANDAIKDAKEIFSNKRGVDKRDDGIANAYHKRGEILEKLGQHKEAQKSYRKAKKWGYIEVTTFQTDPTLPSNFDHPIHLCPSSEPLETQDTTPSDIADLIPVSIKDSVQVPQKIFGENVPPPVATIALPEFGGRITSTSQLAYCLSLLDHSMVSKEELSGPESDWLLAASNDPDEQQRLQTLTTDVIRAFIRDELKGPDAVAETMTLAPVLELDDFRKLLGVFVDGVEQSLLLEIHLLDGLAFLMKNAPPGSLDPDDLVKILELLRTRLKDTHQQSTGHTYQLVQTVSRVLDSMVDSQVEGIDRESLHEPLSLYLEKLKQSSDPRLVYQAAYAYQALQYIPDDETILQSMLRRTGKVVQGVSGVVSAVKALDINGFIDGLQHIQGGLEGVEKAISVIKDAYSNVKTLGESGQEFLESLKEGLSFTHRSAWYPALRGLDALWQEGRFAEFEKLIFEAPCRNDPAFQWGVSYRLGELASKAWDGNTRQCAISFLGEMYTDDARWGQQANVKQWILRVISNLARSSEGDVASHAKKLLQDLESVGDSAKRALYVLYQAGNEDSRDIFMSALQSPQESRLLSRVQGKADVETPLHQLKLERLKERGGDVYVSPRAKLHASAKDDFDLTSKVQEFLNGNKKVFLLLGDSGSGKSTFNRALEIELWDKYGKSVGPIPLFIHLPAIDKPEQELIEKQLRHFCFTESQIRELKLHHEFILICDGYDESQQTRNLYTSNQLNQTGQWRAKMVISCRTEYAGVDYKSCFCPTDPNGNEHLELFQEAIVTPFSKAQIQDYIDQYVTLMEPSWGSDDYLHALNQIPNLQDLVTNPFLLKISLEVLPRLFDVTSDFSAVHITRVQLYDGFVAQWIERSLIRLREMELSPRDKEALKTLLDAGFDRQCIAYLKQLAVLVYDNQGGSPMIEYSERRDQKTWKKTLFSNHDGKNLLREAIPIIRNNDRYRFLHKSVLEYSLALSVYDPSEHSDNEETIPNQSRRGSASSILSFERPASIQGPAAGIDLPLLESPLGRRSYVDELSVSQFLVERVQQQPVFKEQLLAVIERSKTDKSARIVAANAITILVRADVQFVGADLRGILIPGADLSYGMFDMAQLDGADLRKANLYNIWLRKASLCGAQMTGVKFGELPLIQAHGYIHCCAYSPDGEMIAVGRRDGPIEVYDISSGEMIQWMSGHSDSITCLLFSEESDQIASGSRDNVFRLWDIETGECTHTLDCEDAVVRIFESSPNGYQVISQGDDNTLRLWDTETGECLHTLEGHTEFVIDAAFSTNGDLIASGGVDRTVRLWRVDTGECIKVFTGDSDHSDMILTIDYSPDGSQIATGSLDRTIKLWNVETGDCVHTLEGHQGDIFCLAYSPDGREIASGGMDQTVRLWSVETGDCTHTLNGHAGGVMGIVYLPDKNQIASGSWDFTIRLWKVETRYYSRDVQGHTGMVYSIARSPDGDEVASGSWDNTVARWDIETGQRLYVFQGHTEPVLSVAYSPEGQHIISGGNDNTARLWSVDTGDCVYVLEGHSLPVYGVAYTPDGSRVASGSEDHTVRLWDTTTGNCLYTLDVGDDHVRWIEFSPAGDRIASGNNNKTVCLWDVETGNNIHTFEGHGDMVPGIAYSPNGDQIASASDDTTVRLWDVETGECLHILEGHTGVAYRVAYSPKGDQVASGSFDNTMRLWDVKTGSCIHIFEGHGSGGIHDVLFSPNGEQVVSGGNDNTVRLWDVKTGQILVVITGFSGPVRSIIWQDTPDGTFLITGSDDKSVRRWKITKDQDEYRVHLCWSSSNDGLVVAEATFKDVSGLTQVNQELLKQRGALETSVPSVPSSPQ</sequence>
<dbReference type="InterPro" id="IPR001680">
    <property type="entry name" value="WD40_rpt"/>
</dbReference>
<feature type="repeat" description="WD" evidence="3">
    <location>
        <begin position="1186"/>
        <end position="1227"/>
    </location>
</feature>
<dbReference type="InterPro" id="IPR024977">
    <property type="entry name" value="Apc4-like_WD40_dom"/>
</dbReference>
<dbReference type="InterPro" id="IPR036322">
    <property type="entry name" value="WD40_repeat_dom_sf"/>
</dbReference>
<dbReference type="SUPFAM" id="SSF48371">
    <property type="entry name" value="ARM repeat"/>
    <property type="match status" value="1"/>
</dbReference>
<dbReference type="PANTHER" id="PTHR22847">
    <property type="entry name" value="WD40 REPEAT PROTEIN"/>
    <property type="match status" value="1"/>
</dbReference>
<comment type="caution">
    <text evidence="7">The sequence shown here is derived from an EMBL/GenBank/DDBJ whole genome shotgun (WGS) entry which is preliminary data.</text>
</comment>
<feature type="repeat" description="WD" evidence="3">
    <location>
        <begin position="1525"/>
        <end position="1566"/>
    </location>
</feature>
<dbReference type="PRINTS" id="PR00320">
    <property type="entry name" value="GPROTEINBRPT"/>
</dbReference>
<dbReference type="Gene3D" id="1.25.40.10">
    <property type="entry name" value="Tetratricopeptide repeat domain"/>
    <property type="match status" value="1"/>
</dbReference>
<dbReference type="Pfam" id="PF00805">
    <property type="entry name" value="Pentapeptide"/>
    <property type="match status" value="1"/>
</dbReference>
<name>A0A9P6MXW1_9FUNG</name>
<proteinExistence type="predicted"/>
<feature type="repeat" description="WD" evidence="3">
    <location>
        <begin position="1651"/>
        <end position="1692"/>
    </location>
</feature>
<feature type="domain" description="NACHT" evidence="4">
    <location>
        <begin position="684"/>
        <end position="840"/>
    </location>
</feature>
<protein>
    <submittedName>
        <fullName evidence="7">Uncharacterized protein</fullName>
    </submittedName>
</protein>
<evidence type="ECO:0000259" key="6">
    <source>
        <dbReference type="Pfam" id="PF23948"/>
    </source>
</evidence>
<reference evidence="7" key="1">
    <citation type="journal article" date="2020" name="Fungal Divers.">
        <title>Resolving the Mortierellaceae phylogeny through synthesis of multi-gene phylogenetics and phylogenomics.</title>
        <authorList>
            <person name="Vandepol N."/>
            <person name="Liber J."/>
            <person name="Desiro A."/>
            <person name="Na H."/>
            <person name="Kennedy M."/>
            <person name="Barry K."/>
            <person name="Grigoriev I.V."/>
            <person name="Miller A.N."/>
            <person name="O'Donnell K."/>
            <person name="Stajich J.E."/>
            <person name="Bonito G."/>
        </authorList>
    </citation>
    <scope>NUCLEOTIDE SEQUENCE</scope>
    <source>
        <strain evidence="7">NRRL 2769</strain>
    </source>
</reference>
<keyword evidence="2" id="KW-0677">Repeat</keyword>
<dbReference type="GO" id="GO:1990234">
    <property type="term" value="C:transferase complex"/>
    <property type="evidence" value="ECO:0007669"/>
    <property type="project" value="UniProtKB-ARBA"/>
</dbReference>
<dbReference type="SUPFAM" id="SSF50998">
    <property type="entry name" value="Quinoprotein alcohol dehydrogenase-like"/>
    <property type="match status" value="1"/>
</dbReference>
<dbReference type="InterPro" id="IPR027417">
    <property type="entry name" value="P-loop_NTPase"/>
</dbReference>
<feature type="repeat" description="WD" evidence="3">
    <location>
        <begin position="1357"/>
        <end position="1398"/>
    </location>
</feature>
<dbReference type="EMBL" id="JAAAID010000503">
    <property type="protein sequence ID" value="KAG0016777.1"/>
    <property type="molecule type" value="Genomic_DNA"/>
</dbReference>
<dbReference type="SUPFAM" id="SSF48452">
    <property type="entry name" value="TPR-like"/>
    <property type="match status" value="1"/>
</dbReference>
<organism evidence="7 8">
    <name type="scientific">Entomortierella chlamydospora</name>
    <dbReference type="NCBI Taxonomy" id="101097"/>
    <lineage>
        <taxon>Eukaryota</taxon>
        <taxon>Fungi</taxon>
        <taxon>Fungi incertae sedis</taxon>
        <taxon>Mucoromycota</taxon>
        <taxon>Mortierellomycotina</taxon>
        <taxon>Mortierellomycetes</taxon>
        <taxon>Mortierellales</taxon>
        <taxon>Mortierellaceae</taxon>
        <taxon>Entomortierella</taxon>
    </lineage>
</organism>
<feature type="repeat" description="WD" evidence="3">
    <location>
        <begin position="1609"/>
        <end position="1650"/>
    </location>
</feature>
<dbReference type="PROSITE" id="PS50082">
    <property type="entry name" value="WD_REPEATS_2"/>
    <property type="match status" value="15"/>
</dbReference>
<dbReference type="Pfam" id="PF05729">
    <property type="entry name" value="NACHT"/>
    <property type="match status" value="1"/>
</dbReference>
<dbReference type="PANTHER" id="PTHR22847:SF637">
    <property type="entry name" value="WD REPEAT DOMAIN 5B"/>
    <property type="match status" value="1"/>
</dbReference>
<evidence type="ECO:0000256" key="3">
    <source>
        <dbReference type="PROSITE-ProRule" id="PRU00221"/>
    </source>
</evidence>
<feature type="repeat" description="WD" evidence="3">
    <location>
        <begin position="1441"/>
        <end position="1482"/>
    </location>
</feature>
<dbReference type="InterPro" id="IPR011990">
    <property type="entry name" value="TPR-like_helical_dom_sf"/>
</dbReference>
<feature type="repeat" description="WD" evidence="3">
    <location>
        <begin position="1693"/>
        <end position="1734"/>
    </location>
</feature>
<evidence type="ECO:0000256" key="2">
    <source>
        <dbReference type="ARBA" id="ARBA00022737"/>
    </source>
</evidence>
<accession>A0A9P6MXW1</accession>
<dbReference type="SUPFAM" id="SSF141571">
    <property type="entry name" value="Pentapeptide repeat-like"/>
    <property type="match status" value="1"/>
</dbReference>
<dbReference type="Proteomes" id="UP000703661">
    <property type="component" value="Unassembled WGS sequence"/>
</dbReference>
<dbReference type="Gene3D" id="2.130.10.10">
    <property type="entry name" value="YVTN repeat-like/Quinoprotein amine dehydrogenase"/>
    <property type="match status" value="5"/>
</dbReference>
<feature type="domain" description="Anaphase-promoting complex subunit 4-like WD40" evidence="5">
    <location>
        <begin position="1191"/>
        <end position="1242"/>
    </location>
</feature>
<evidence type="ECO:0000259" key="4">
    <source>
        <dbReference type="Pfam" id="PF05729"/>
    </source>
</evidence>
<feature type="repeat" description="WD" evidence="3">
    <location>
        <begin position="1312"/>
        <end position="1353"/>
    </location>
</feature>
<dbReference type="Gene3D" id="3.40.50.300">
    <property type="entry name" value="P-loop containing nucleotide triphosphate hydrolases"/>
    <property type="match status" value="1"/>
</dbReference>
<dbReference type="InterPro" id="IPR020472">
    <property type="entry name" value="WD40_PAC1"/>
</dbReference>
<dbReference type="InterPro" id="IPR056251">
    <property type="entry name" value="Arm_rpt_dom"/>
</dbReference>
<evidence type="ECO:0000256" key="1">
    <source>
        <dbReference type="ARBA" id="ARBA00022574"/>
    </source>
</evidence>
<evidence type="ECO:0000313" key="8">
    <source>
        <dbReference type="Proteomes" id="UP000703661"/>
    </source>
</evidence>
<dbReference type="Pfam" id="PF23948">
    <property type="entry name" value="ARM_5"/>
    <property type="match status" value="1"/>
</dbReference>
<dbReference type="InterPro" id="IPR015943">
    <property type="entry name" value="WD40/YVTN_repeat-like_dom_sf"/>
</dbReference>
<dbReference type="InterPro" id="IPR019775">
    <property type="entry name" value="WD40_repeat_CS"/>
</dbReference>
<dbReference type="InterPro" id="IPR011047">
    <property type="entry name" value="Quinoprotein_ADH-like_sf"/>
</dbReference>
<feature type="repeat" description="WD" evidence="3">
    <location>
        <begin position="1399"/>
        <end position="1440"/>
    </location>
</feature>
<dbReference type="InterPro" id="IPR016024">
    <property type="entry name" value="ARM-type_fold"/>
</dbReference>
<feature type="repeat" description="WD" evidence="3">
    <location>
        <begin position="1228"/>
        <end position="1269"/>
    </location>
</feature>
<feature type="repeat" description="WD" evidence="3">
    <location>
        <begin position="1743"/>
        <end position="1777"/>
    </location>
</feature>
<dbReference type="CDD" id="cd00200">
    <property type="entry name" value="WD40"/>
    <property type="match status" value="3"/>
</dbReference>
<keyword evidence="1 3" id="KW-0853">WD repeat</keyword>
<gene>
    <name evidence="7" type="ORF">BGZ80_008942</name>
</gene>
<dbReference type="SUPFAM" id="SSF50978">
    <property type="entry name" value="WD40 repeat-like"/>
    <property type="match status" value="1"/>
</dbReference>
<dbReference type="Pfam" id="PF00400">
    <property type="entry name" value="WD40"/>
    <property type="match status" value="13"/>
</dbReference>
<feature type="domain" description="Arm-like repeat" evidence="6">
    <location>
        <begin position="216"/>
        <end position="576"/>
    </location>
</feature>
<feature type="repeat" description="WD" evidence="3">
    <location>
        <begin position="1483"/>
        <end position="1524"/>
    </location>
</feature>
<feature type="repeat" description="WD" evidence="3">
    <location>
        <begin position="1270"/>
        <end position="1311"/>
    </location>
</feature>
<feature type="repeat" description="WD" evidence="3">
    <location>
        <begin position="1778"/>
        <end position="1821"/>
    </location>
</feature>
<dbReference type="InterPro" id="IPR025662">
    <property type="entry name" value="Sigma_54_int_dom_ATP-bd_1"/>
</dbReference>
<dbReference type="InterPro" id="IPR007111">
    <property type="entry name" value="NACHT_NTPase"/>
</dbReference>
<dbReference type="PROSITE" id="PS50294">
    <property type="entry name" value="WD_REPEATS_REGION"/>
    <property type="match status" value="12"/>
</dbReference>
<dbReference type="PROSITE" id="PS00678">
    <property type="entry name" value="WD_REPEATS_1"/>
    <property type="match status" value="6"/>
</dbReference>
<feature type="repeat" description="WD" evidence="3">
    <location>
        <begin position="1567"/>
        <end position="1608"/>
    </location>
</feature>
<evidence type="ECO:0000313" key="7">
    <source>
        <dbReference type="EMBL" id="KAG0016777.1"/>
    </source>
</evidence>
<evidence type="ECO:0000259" key="5">
    <source>
        <dbReference type="Pfam" id="PF12894"/>
    </source>
</evidence>